<evidence type="ECO:0000256" key="7">
    <source>
        <dbReference type="ARBA" id="ARBA00011245"/>
    </source>
</evidence>
<keyword evidence="11" id="KW-0597">Phosphoprotein</keyword>
<evidence type="ECO:0000256" key="4">
    <source>
        <dbReference type="ARBA" id="ARBA00004947"/>
    </source>
</evidence>
<dbReference type="InterPro" id="IPR011013">
    <property type="entry name" value="Gal_mutarotase_sf_dom"/>
</dbReference>
<comment type="pathway">
    <text evidence="5">Carbohydrate metabolism; hexose metabolism.</text>
</comment>
<evidence type="ECO:0000256" key="1">
    <source>
        <dbReference type="ARBA" id="ARBA00001614"/>
    </source>
</evidence>
<evidence type="ECO:0000256" key="13">
    <source>
        <dbReference type="ARBA" id="ARBA00023277"/>
    </source>
</evidence>
<dbReference type="InterPro" id="IPR018052">
    <property type="entry name" value="Ald1_epimerase_CS"/>
</dbReference>
<keyword evidence="13" id="KW-0119">Carbohydrate metabolism</keyword>
<dbReference type="NCBIfam" id="NF008277">
    <property type="entry name" value="PRK11055.1"/>
    <property type="match status" value="1"/>
</dbReference>
<dbReference type="AlphaFoldDB" id="A0A8C6MS04"/>
<evidence type="ECO:0000256" key="10">
    <source>
        <dbReference type="ARBA" id="ARBA00022490"/>
    </source>
</evidence>
<evidence type="ECO:0000256" key="6">
    <source>
        <dbReference type="ARBA" id="ARBA00006206"/>
    </source>
</evidence>
<dbReference type="FunFam" id="2.70.98.10:FF:000003">
    <property type="entry name" value="Aldose 1-epimerase"/>
    <property type="match status" value="1"/>
</dbReference>
<evidence type="ECO:0000256" key="8">
    <source>
        <dbReference type="ARBA" id="ARBA00013185"/>
    </source>
</evidence>
<evidence type="ECO:0000313" key="18">
    <source>
        <dbReference type="Proteomes" id="UP000694415"/>
    </source>
</evidence>
<dbReference type="GO" id="GO:0033499">
    <property type="term" value="P:galactose catabolic process via UDP-galactose, Leloir pathway"/>
    <property type="evidence" value="ECO:0007669"/>
    <property type="project" value="Ensembl"/>
</dbReference>
<comment type="subcellular location">
    <subcellularLocation>
        <location evidence="3">Cytoplasm</location>
    </subcellularLocation>
</comment>
<dbReference type="InterPro" id="IPR008183">
    <property type="entry name" value="Aldose_1/G6P_1-epimerase"/>
</dbReference>
<keyword evidence="18" id="KW-1185">Reference proteome</keyword>
<dbReference type="GO" id="GO:0005737">
    <property type="term" value="C:cytoplasm"/>
    <property type="evidence" value="ECO:0007669"/>
    <property type="project" value="UniProtKB-SubCell"/>
</dbReference>
<dbReference type="GO" id="GO:0030246">
    <property type="term" value="F:carbohydrate binding"/>
    <property type="evidence" value="ECO:0007669"/>
    <property type="project" value="InterPro"/>
</dbReference>
<dbReference type="EC" id="5.1.3.3" evidence="8"/>
<keyword evidence="12" id="KW-0413">Isomerase</keyword>
<comment type="subunit">
    <text evidence="7">Monomer.</text>
</comment>
<dbReference type="Ensembl" id="ENSMSIT00000010889.1">
    <property type="protein sequence ID" value="ENSMSIP00000008547.1"/>
    <property type="gene ID" value="ENSMSIG00000007606.1"/>
</dbReference>
<evidence type="ECO:0000313" key="17">
    <source>
        <dbReference type="Ensembl" id="ENSMSIP00000008547.1"/>
    </source>
</evidence>
<dbReference type="SUPFAM" id="SSF74650">
    <property type="entry name" value="Galactose mutarotase-like"/>
    <property type="match status" value="1"/>
</dbReference>
<dbReference type="GeneTree" id="ENSGT00510000047589"/>
<evidence type="ECO:0000256" key="3">
    <source>
        <dbReference type="ARBA" id="ARBA00004496"/>
    </source>
</evidence>
<dbReference type="PANTHER" id="PTHR10091:SF0">
    <property type="entry name" value="GALACTOSE MUTAROTASE"/>
    <property type="match status" value="1"/>
</dbReference>
<organism evidence="17 18">
    <name type="scientific">Mus spicilegus</name>
    <name type="common">Mound-building mouse</name>
    <dbReference type="NCBI Taxonomy" id="10103"/>
    <lineage>
        <taxon>Eukaryota</taxon>
        <taxon>Metazoa</taxon>
        <taxon>Chordata</taxon>
        <taxon>Craniata</taxon>
        <taxon>Vertebrata</taxon>
        <taxon>Euteleostomi</taxon>
        <taxon>Mammalia</taxon>
        <taxon>Eutheria</taxon>
        <taxon>Euarchontoglires</taxon>
        <taxon>Glires</taxon>
        <taxon>Rodentia</taxon>
        <taxon>Myomorpha</taxon>
        <taxon>Muroidea</taxon>
        <taxon>Muridae</taxon>
        <taxon>Murinae</taxon>
        <taxon>Mus</taxon>
        <taxon>Mus</taxon>
    </lineage>
</organism>
<comment type="function">
    <text evidence="15">Mutarotase that catalyzes the interconversion of beta-D-galactose and alpha-D-galactose during galactose metabolism. Beta-D-galactose is metabolized in the liver into glucose 1-phosphate, the primary metabolic fuel, by the action of four enzymes that constitute the Leloir pathway: GALM, GALK1 (galactokinase), GALT (galactose-1-phosphate uridylyltransferase) and GALE (UDP-galactose-4'-epimerase). Involved in the maintenance of the equilibrium between the beta- and alpha-anomers of galactose, therefore ensuring a sufficient supply of the alpha-anomer for GALK1. Also active on D-glucose although shows a preference for galactose over glucose.</text>
</comment>
<reference evidence="17" key="2">
    <citation type="submission" date="2025-09" db="UniProtKB">
        <authorList>
            <consortium name="Ensembl"/>
        </authorList>
    </citation>
    <scope>IDENTIFICATION</scope>
</reference>
<evidence type="ECO:0000256" key="11">
    <source>
        <dbReference type="ARBA" id="ARBA00022553"/>
    </source>
</evidence>
<evidence type="ECO:0000256" key="9">
    <source>
        <dbReference type="ARBA" id="ARBA00021023"/>
    </source>
</evidence>
<dbReference type="PANTHER" id="PTHR10091">
    <property type="entry name" value="ALDOSE-1-EPIMERASE"/>
    <property type="match status" value="1"/>
</dbReference>
<keyword evidence="10" id="KW-0963">Cytoplasm</keyword>
<evidence type="ECO:0000256" key="16">
    <source>
        <dbReference type="SAM" id="MobiDB-lite"/>
    </source>
</evidence>
<dbReference type="GO" id="GO:0006006">
    <property type="term" value="P:glucose metabolic process"/>
    <property type="evidence" value="ECO:0007669"/>
    <property type="project" value="Ensembl"/>
</dbReference>
<dbReference type="PROSITE" id="PS00545">
    <property type="entry name" value="ALDOSE_1_EPIMERASE"/>
    <property type="match status" value="1"/>
</dbReference>
<comment type="catalytic activity">
    <reaction evidence="2">
        <text>alpha-D-galactose = beta-D-galactose</text>
        <dbReference type="Rhea" id="RHEA:28675"/>
        <dbReference type="ChEBI" id="CHEBI:27667"/>
        <dbReference type="ChEBI" id="CHEBI:28061"/>
        <dbReference type="EC" id="5.1.3.3"/>
    </reaction>
    <physiologicalReaction direction="right-to-left" evidence="2">
        <dbReference type="Rhea" id="RHEA:28677"/>
    </physiologicalReaction>
</comment>
<proteinExistence type="inferred from homology"/>
<evidence type="ECO:0000256" key="14">
    <source>
        <dbReference type="ARBA" id="ARBA00032729"/>
    </source>
</evidence>
<feature type="region of interest" description="Disordered" evidence="16">
    <location>
        <begin position="380"/>
        <end position="415"/>
    </location>
</feature>
<accession>A0A8C6MS04</accession>
<dbReference type="CDD" id="cd09019">
    <property type="entry name" value="galactose_mutarotase_like"/>
    <property type="match status" value="1"/>
</dbReference>
<evidence type="ECO:0000256" key="5">
    <source>
        <dbReference type="ARBA" id="ARBA00005028"/>
    </source>
</evidence>
<comment type="catalytic activity">
    <reaction evidence="1">
        <text>alpha-D-glucose = beta-D-glucose</text>
        <dbReference type="Rhea" id="RHEA:10264"/>
        <dbReference type="ChEBI" id="CHEBI:15903"/>
        <dbReference type="ChEBI" id="CHEBI:17925"/>
        <dbReference type="EC" id="5.1.3.3"/>
    </reaction>
</comment>
<evidence type="ECO:0000256" key="12">
    <source>
        <dbReference type="ARBA" id="ARBA00023235"/>
    </source>
</evidence>
<dbReference type="Pfam" id="PF01263">
    <property type="entry name" value="Aldose_epim"/>
    <property type="match status" value="1"/>
</dbReference>
<evidence type="ECO:0000256" key="15">
    <source>
        <dbReference type="ARBA" id="ARBA00045743"/>
    </source>
</evidence>
<comment type="pathway">
    <text evidence="4">Carbohydrate metabolism; galactose metabolism.</text>
</comment>
<dbReference type="UniPathway" id="UPA00214"/>
<dbReference type="InterPro" id="IPR047215">
    <property type="entry name" value="Galactose_mutarotase-like"/>
</dbReference>
<dbReference type="Proteomes" id="UP000694415">
    <property type="component" value="Unplaced"/>
</dbReference>
<protein>
    <recommendedName>
        <fullName evidence="9">Galactose mutarotase</fullName>
        <ecNumber evidence="8">5.1.3.3</ecNumber>
    </recommendedName>
    <alternativeName>
        <fullName evidence="14">Aldose 1-epimerase</fullName>
    </alternativeName>
</protein>
<dbReference type="InterPro" id="IPR014718">
    <property type="entry name" value="GH-type_carb-bd"/>
</dbReference>
<reference evidence="17" key="1">
    <citation type="submission" date="2025-08" db="UniProtKB">
        <authorList>
            <consortium name="Ensembl"/>
        </authorList>
    </citation>
    <scope>IDENTIFICATION</scope>
</reference>
<dbReference type="Gene3D" id="2.70.98.10">
    <property type="match status" value="1"/>
</dbReference>
<dbReference type="GO" id="GO:0004034">
    <property type="term" value="F:aldose 1-epimerase activity"/>
    <property type="evidence" value="ECO:0007669"/>
    <property type="project" value="UniProtKB-EC"/>
</dbReference>
<evidence type="ECO:0000256" key="2">
    <source>
        <dbReference type="ARBA" id="ARBA00001712"/>
    </source>
</evidence>
<sequence length="415" mass="45328">MVSVTRTVFGELPSGGGTVEKFQLRSDQLSVDIISWGCTITALQVKDRQGKASDVVLGFAELEGYLQKQPYFGAVVGRVANRIAKGRFTIGGKEYHLPVNREPNSLHGGFTGFDKVLWTPQVLTNGVQFFRVSPDGEEGYPGELKVWVTYTLDGGELVINYRAQASQTTPVNLTNHSYFNLAGQGSPNIYDHEVTIAADAYLPVDETLIPTGVIAPVEGTAFDLRKPVELGTHLQDYHIHGFDHNFCLKESKEKKFCARVRHAASGRILEVYTTQPGVQFYTGNFLDGTLKGKNSAVYPKHSGLCLETQNWPDAVNQVKPQARLSEWRRSTVTKHDRSQHSSGAAWLKSTAVLFHVYNPRKSTAKGTRFVPLSPVSPDPHSFSALSGGVGEAAQGQATEVRGPAGVSSLPPRGFQ</sequence>
<comment type="similarity">
    <text evidence="6">Belongs to the aldose epimerase family.</text>
</comment>
<name>A0A8C6MS04_MUSSI</name>